<evidence type="ECO:0000256" key="4">
    <source>
        <dbReference type="ARBA" id="ARBA00022676"/>
    </source>
</evidence>
<dbReference type="PANTHER" id="PTHR22914">
    <property type="entry name" value="CHITIN SYNTHASE"/>
    <property type="match status" value="1"/>
</dbReference>
<dbReference type="SMART" id="SM00242">
    <property type="entry name" value="MYSc"/>
    <property type="match status" value="1"/>
</dbReference>
<feature type="domain" description="Myosin motor" evidence="13">
    <location>
        <begin position="72"/>
        <end position="583"/>
    </location>
</feature>
<evidence type="ECO:0000256" key="1">
    <source>
        <dbReference type="ARBA" id="ARBA00004651"/>
    </source>
</evidence>
<dbReference type="InterPro" id="IPR027417">
    <property type="entry name" value="P-loop_NTPase"/>
</dbReference>
<keyword evidence="15" id="KW-1185">Reference proteome</keyword>
<dbReference type="Gene3D" id="3.90.550.10">
    <property type="entry name" value="Spore Coat Polysaccharide Biosynthesis Protein SpsA, Chain A"/>
    <property type="match status" value="1"/>
</dbReference>
<dbReference type="Proteomes" id="UP000750711">
    <property type="component" value="Unassembled WGS sequence"/>
</dbReference>
<dbReference type="EMBL" id="JAGHQM010001807">
    <property type="protein sequence ID" value="KAH0551736.1"/>
    <property type="molecule type" value="Genomic_DNA"/>
</dbReference>
<feature type="transmembrane region" description="Helical" evidence="12">
    <location>
        <begin position="686"/>
        <end position="703"/>
    </location>
</feature>
<name>A0A9P8II04_9PEZI</name>
<dbReference type="InterPro" id="IPR004835">
    <property type="entry name" value="Chitin_synth"/>
</dbReference>
<evidence type="ECO:0000259" key="13">
    <source>
        <dbReference type="SMART" id="SM00242"/>
    </source>
</evidence>
<dbReference type="GO" id="GO:0005524">
    <property type="term" value="F:ATP binding"/>
    <property type="evidence" value="ECO:0007669"/>
    <property type="project" value="InterPro"/>
</dbReference>
<evidence type="ECO:0000313" key="15">
    <source>
        <dbReference type="Proteomes" id="UP000750711"/>
    </source>
</evidence>
<keyword evidence="4" id="KW-0328">Glycosyltransferase</keyword>
<dbReference type="GO" id="GO:0016459">
    <property type="term" value="C:myosin complex"/>
    <property type="evidence" value="ECO:0007669"/>
    <property type="project" value="InterPro"/>
</dbReference>
<dbReference type="GO" id="GO:0030428">
    <property type="term" value="C:cell septum"/>
    <property type="evidence" value="ECO:0007669"/>
    <property type="project" value="TreeGrafter"/>
</dbReference>
<keyword evidence="7 12" id="KW-1133">Transmembrane helix</keyword>
<reference evidence="14" key="1">
    <citation type="submission" date="2021-03" db="EMBL/GenBank/DDBJ databases">
        <title>Comparative genomics and phylogenomic investigation of the class Geoglossomycetes provide insights into ecological specialization and systematics.</title>
        <authorList>
            <person name="Melie T."/>
            <person name="Pirro S."/>
            <person name="Miller A.N."/>
            <person name="Quandt A."/>
        </authorList>
    </citation>
    <scope>NUCLEOTIDE SEQUENCE</scope>
    <source>
        <strain evidence="14">CAQ_001_2017</strain>
    </source>
</reference>
<dbReference type="SUPFAM" id="SSF52540">
    <property type="entry name" value="P-loop containing nucleoside triphosphate hydrolases"/>
    <property type="match status" value="1"/>
</dbReference>
<dbReference type="EC" id="2.4.1.16" evidence="2"/>
<comment type="subcellular location">
    <subcellularLocation>
        <location evidence="1">Cell membrane</location>
        <topology evidence="1">Multi-pass membrane protein</topology>
    </subcellularLocation>
</comment>
<evidence type="ECO:0000256" key="6">
    <source>
        <dbReference type="ARBA" id="ARBA00022692"/>
    </source>
</evidence>
<organism evidence="14 15">
    <name type="scientific">Trichoglossum hirsutum</name>
    <dbReference type="NCBI Taxonomy" id="265104"/>
    <lineage>
        <taxon>Eukaryota</taxon>
        <taxon>Fungi</taxon>
        <taxon>Dikarya</taxon>
        <taxon>Ascomycota</taxon>
        <taxon>Pezizomycotina</taxon>
        <taxon>Geoglossomycetes</taxon>
        <taxon>Geoglossales</taxon>
        <taxon>Geoglossaceae</taxon>
        <taxon>Trichoglossum</taxon>
    </lineage>
</organism>
<keyword evidence="5" id="KW-0808">Transferase</keyword>
<dbReference type="GO" id="GO:0003774">
    <property type="term" value="F:cytoskeletal motor activity"/>
    <property type="evidence" value="ECO:0007669"/>
    <property type="project" value="InterPro"/>
</dbReference>
<dbReference type="SUPFAM" id="SSF53448">
    <property type="entry name" value="Nucleotide-diphospho-sugar transferases"/>
    <property type="match status" value="1"/>
</dbReference>
<dbReference type="InterPro" id="IPR001609">
    <property type="entry name" value="Myosin_head_motor_dom-like"/>
</dbReference>
<protein>
    <recommendedName>
        <fullName evidence="2">chitin synthase</fullName>
        <ecNumber evidence="2">2.4.1.16</ecNumber>
    </recommendedName>
</protein>
<feature type="region of interest" description="Disordered" evidence="11">
    <location>
        <begin position="325"/>
        <end position="344"/>
    </location>
</feature>
<evidence type="ECO:0000256" key="3">
    <source>
        <dbReference type="ARBA" id="ARBA00022475"/>
    </source>
</evidence>
<keyword evidence="8 12" id="KW-0472">Membrane</keyword>
<feature type="transmembrane region" description="Helical" evidence="12">
    <location>
        <begin position="724"/>
        <end position="740"/>
    </location>
</feature>
<dbReference type="GO" id="GO:0005886">
    <property type="term" value="C:plasma membrane"/>
    <property type="evidence" value="ECO:0007669"/>
    <property type="project" value="UniProtKB-SubCell"/>
</dbReference>
<feature type="transmembrane region" description="Helical" evidence="12">
    <location>
        <begin position="1173"/>
        <end position="1192"/>
    </location>
</feature>
<feature type="transmembrane region" description="Helical" evidence="12">
    <location>
        <begin position="1138"/>
        <end position="1161"/>
    </location>
</feature>
<keyword evidence="9" id="KW-0325">Glycoprotein</keyword>
<evidence type="ECO:0000256" key="9">
    <source>
        <dbReference type="ARBA" id="ARBA00023180"/>
    </source>
</evidence>
<accession>A0A9P8II04</accession>
<dbReference type="GO" id="GO:0004100">
    <property type="term" value="F:chitin synthase activity"/>
    <property type="evidence" value="ECO:0007669"/>
    <property type="project" value="UniProtKB-EC"/>
</dbReference>
<feature type="transmembrane region" description="Helical" evidence="12">
    <location>
        <begin position="1199"/>
        <end position="1222"/>
    </location>
</feature>
<evidence type="ECO:0000256" key="8">
    <source>
        <dbReference type="ARBA" id="ARBA00023136"/>
    </source>
</evidence>
<dbReference type="FunFam" id="1.10.10.820:FF:000010">
    <property type="entry name" value="Chitin synthase 6"/>
    <property type="match status" value="1"/>
</dbReference>
<proteinExistence type="predicted"/>
<evidence type="ECO:0000256" key="10">
    <source>
        <dbReference type="ARBA" id="ARBA00049510"/>
    </source>
</evidence>
<gene>
    <name evidence="14" type="ORF">GP486_007046</name>
</gene>
<evidence type="ECO:0000256" key="5">
    <source>
        <dbReference type="ARBA" id="ARBA00022679"/>
    </source>
</evidence>
<dbReference type="InterPro" id="IPR029044">
    <property type="entry name" value="Nucleotide-diphossugar_trans"/>
</dbReference>
<sequence>MCATRVSNDQQRTFVSTATLLDALHGAYTAGRPYALDAGTSVVVNASRVASSGAPTVDGELASRAWEHARRRAEDGSVLLESLDESTPSVLEAFLSSLPVLIPPVVYKALQALRPLLEAVSPQNPSLRRYSSLTVTLALSLDGRTLRAASISLPSSGIDTRKGLLNVPSESGYRAFDAFYYLLAATSSPAEREFLGLGSPSSYKLLERSGTYDPPSYLPTADDAASADDWRCSLREIGIKGSSHTNFWIVLAGLLKLGNTIHFMASREYIRDTCEDVGGLLGVDPEILARRCISDRESLIGFIYEALVDWVTVQANKAIAAELSRTNQADSSGQHGNSGSGSGASAIDGDTVTLNIVDIPDVNVGRAIALRDVFDRHYGILAEMAEDGVEVPGPSASILREVATAVNEAAIGPGVAGDAAQAREYERDRRIRILESVENCAEDGSFLKEIISPIVNAVDHFHLSTMASNSRLWHHLSIYPTSGITPKPLSTTFEWSVGAVSRQLRRWRLPEWASRRKGVLDFTADFDVDEFCARYAQLGCKSGKDGVESWALQRGWSSEVVVGREHVWMRESAWWEAEGMLDLNPESNATLGVSDGIEGDSILPGPNTGGGPVAGLLAPILSVDDYISVKQNSHGLETTTKDPPVMFKGPAVLSREVGDPYGVNPNIDRDYDAGPPVEVLSTSRRIWVALTWTLTFWIPSFVLSHVCRMKRSDVRMAWREKVTLFFLVSVVNAAMAYTMVRVSRFALLAFAIIFFCVRGFKTIVAVGASLSRDPRPPPQDKFVVCLVPVYTEGEDQMRKSIDSLAALQYDNKRKLICVICDGIVVGDRNDRPTPHIILNILGVDPKVDPPALPFKSIGLGNEELNYGRVYSGLYEHGGNVVPFIVVVKVGKESEQARAKPGHRGKRDSQVLLLQFLLRVHHRSAMSPLELEMFHQINNIIGVDPELYEYLLMIDADTRVSEDSLNRLVACCSRDSKVAGICGETILENEERSWWTMIQVYEYYTSYHLTKAFESVFGSVTCLPGCFCMYRLRTADKGRPLIISETVLNAYADGGVDTLHKRNLLSLGEDRFLTTLMMKQFPHMSYRFTGQAYAATTVPESWRVFYSQRRRWINSAIHNLVELVMLPDMCGWCCFSMRFVVLVDLIGTFILPATAISLGYLLYKVAKHSGLPEIISLVMVAITYVLQAMVFIIKRQWQHIGWMVIYVIAFPIYSVILPIYSFWKQDDFSWGGTRIAVGDKDREKGVPPDREEFDPARIPLQAWNDYAANHGLPGRRGLRQERGHKGEHEGDEFEMPDAFFNRLGRLLNPEPLSCT</sequence>
<feature type="transmembrane region" description="Helical" evidence="12">
    <location>
        <begin position="746"/>
        <end position="770"/>
    </location>
</feature>
<evidence type="ECO:0000256" key="2">
    <source>
        <dbReference type="ARBA" id="ARBA00012543"/>
    </source>
</evidence>
<evidence type="ECO:0000256" key="12">
    <source>
        <dbReference type="SAM" id="Phobius"/>
    </source>
</evidence>
<dbReference type="Pfam" id="PF03142">
    <property type="entry name" value="Chitin_synth_2"/>
    <property type="match status" value="1"/>
</dbReference>
<keyword evidence="6 12" id="KW-0812">Transmembrane</keyword>
<dbReference type="Gene3D" id="1.10.10.820">
    <property type="match status" value="1"/>
</dbReference>
<dbReference type="GO" id="GO:0031505">
    <property type="term" value="P:fungal-type cell wall organization"/>
    <property type="evidence" value="ECO:0007669"/>
    <property type="project" value="TreeGrafter"/>
</dbReference>
<comment type="catalytic activity">
    <reaction evidence="10">
        <text>[(1-&gt;4)-N-acetyl-beta-D-glucosaminyl](n) + UDP-N-acetyl-alpha-D-glucosamine = [(1-&gt;4)-N-acetyl-beta-D-glucosaminyl](n+1) + UDP + H(+)</text>
        <dbReference type="Rhea" id="RHEA:16637"/>
        <dbReference type="Rhea" id="RHEA-COMP:9593"/>
        <dbReference type="Rhea" id="RHEA-COMP:9595"/>
        <dbReference type="ChEBI" id="CHEBI:15378"/>
        <dbReference type="ChEBI" id="CHEBI:17029"/>
        <dbReference type="ChEBI" id="CHEBI:57705"/>
        <dbReference type="ChEBI" id="CHEBI:58223"/>
        <dbReference type="EC" id="2.4.1.16"/>
    </reaction>
    <physiologicalReaction direction="left-to-right" evidence="10">
        <dbReference type="Rhea" id="RHEA:16638"/>
    </physiologicalReaction>
</comment>
<evidence type="ECO:0000313" key="14">
    <source>
        <dbReference type="EMBL" id="KAH0551736.1"/>
    </source>
</evidence>
<dbReference type="PANTHER" id="PTHR22914:SF13">
    <property type="entry name" value="CHITIN SYNTHASE"/>
    <property type="match status" value="1"/>
</dbReference>
<dbReference type="GO" id="GO:0006031">
    <property type="term" value="P:chitin biosynthetic process"/>
    <property type="evidence" value="ECO:0007669"/>
    <property type="project" value="TreeGrafter"/>
</dbReference>
<evidence type="ECO:0000256" key="11">
    <source>
        <dbReference type="SAM" id="MobiDB-lite"/>
    </source>
</evidence>
<comment type="caution">
    <text evidence="14">The sequence shown here is derived from an EMBL/GenBank/DDBJ whole genome shotgun (WGS) entry which is preliminary data.</text>
</comment>
<keyword evidence="3" id="KW-1003">Cell membrane</keyword>
<evidence type="ECO:0000256" key="7">
    <source>
        <dbReference type="ARBA" id="ARBA00022989"/>
    </source>
</evidence>